<proteinExistence type="predicted"/>
<sequence>MSDMATLERVKSPEDIDDSVEIAPAAVEIGPQTQILIEALDQHLTEISPQLEPSTTRLIQRAIEMLRKGNPREDIVSLLEPALEEIEREEEEWETAAASLQHVISLLKPRGSEQPLSKNIPEHLSLADQARWKIGLRIDRYIQQYYGDKDFVALAERIKQGIVSGEDVYQLSKLAVDAYEKDTTNNQHFMDLANSIALRLPHIAEGVFTEDNDARLIEKSKKEVRAIRDELILVIEERIKLIPTDNSRDREIGTYLQYVAGQLNRKPLNTENLQIAVKDINNITQEFWAR</sequence>
<reference evidence="1" key="2">
    <citation type="journal article" date="2021" name="Microbiome">
        <title>Successional dynamics and alternative stable states in a saline activated sludge microbial community over 9 years.</title>
        <authorList>
            <person name="Wang Y."/>
            <person name="Ye J."/>
            <person name="Ju F."/>
            <person name="Liu L."/>
            <person name="Boyd J.A."/>
            <person name="Deng Y."/>
            <person name="Parks D.H."/>
            <person name="Jiang X."/>
            <person name="Yin X."/>
            <person name="Woodcroft B.J."/>
            <person name="Tyson G.W."/>
            <person name="Hugenholtz P."/>
            <person name="Polz M.F."/>
            <person name="Zhang T."/>
        </authorList>
    </citation>
    <scope>NUCLEOTIDE SEQUENCE</scope>
    <source>
        <strain evidence="1">HKST-UBA02</strain>
    </source>
</reference>
<comment type="caution">
    <text evidence="1">The sequence shown here is derived from an EMBL/GenBank/DDBJ whole genome shotgun (WGS) entry which is preliminary data.</text>
</comment>
<organism evidence="1 2">
    <name type="scientific">candidate division WWE3 bacterium</name>
    <dbReference type="NCBI Taxonomy" id="2053526"/>
    <lineage>
        <taxon>Bacteria</taxon>
        <taxon>Katanobacteria</taxon>
    </lineage>
</organism>
<dbReference type="EMBL" id="JAGQKY010000194">
    <property type="protein sequence ID" value="MCA9397918.1"/>
    <property type="molecule type" value="Genomic_DNA"/>
</dbReference>
<name>A0A955RXC8_UNCKA</name>
<gene>
    <name evidence="1" type="ORF">KC573_03735</name>
</gene>
<evidence type="ECO:0000313" key="2">
    <source>
        <dbReference type="Proteomes" id="UP000699691"/>
    </source>
</evidence>
<protein>
    <recommendedName>
        <fullName evidence="3">DUF3387 domain-containing protein</fullName>
    </recommendedName>
</protein>
<evidence type="ECO:0008006" key="3">
    <source>
        <dbReference type="Google" id="ProtNLM"/>
    </source>
</evidence>
<accession>A0A955RXC8</accession>
<dbReference type="Proteomes" id="UP000699691">
    <property type="component" value="Unassembled WGS sequence"/>
</dbReference>
<reference evidence="1" key="1">
    <citation type="submission" date="2020-04" db="EMBL/GenBank/DDBJ databases">
        <authorList>
            <person name="Zhang T."/>
        </authorList>
    </citation>
    <scope>NUCLEOTIDE SEQUENCE</scope>
    <source>
        <strain evidence="1">HKST-UBA02</strain>
    </source>
</reference>
<evidence type="ECO:0000313" key="1">
    <source>
        <dbReference type="EMBL" id="MCA9397918.1"/>
    </source>
</evidence>
<feature type="non-terminal residue" evidence="1">
    <location>
        <position position="290"/>
    </location>
</feature>
<dbReference type="AlphaFoldDB" id="A0A955RXC8"/>